<accession>A0A165ERY6</accession>
<evidence type="ECO:0000313" key="2">
    <source>
        <dbReference type="EMBL" id="KZV87547.1"/>
    </source>
</evidence>
<dbReference type="Proteomes" id="UP000077266">
    <property type="component" value="Unassembled WGS sequence"/>
</dbReference>
<keyword evidence="3" id="KW-1185">Reference proteome</keyword>
<dbReference type="SUPFAM" id="SSF52047">
    <property type="entry name" value="RNI-like"/>
    <property type="match status" value="1"/>
</dbReference>
<name>A0A165ERY6_EXIGL</name>
<dbReference type="Pfam" id="PF12937">
    <property type="entry name" value="F-box-like"/>
    <property type="match status" value="1"/>
</dbReference>
<dbReference type="InterPro" id="IPR001810">
    <property type="entry name" value="F-box_dom"/>
</dbReference>
<dbReference type="PANTHER" id="PTHR16134">
    <property type="entry name" value="F-BOX/TPR REPEAT PROTEIN POF3"/>
    <property type="match status" value="1"/>
</dbReference>
<proteinExistence type="predicted"/>
<dbReference type="AlphaFoldDB" id="A0A165ERY6"/>
<evidence type="ECO:0000259" key="1">
    <source>
        <dbReference type="Pfam" id="PF12937"/>
    </source>
</evidence>
<evidence type="ECO:0000313" key="3">
    <source>
        <dbReference type="Proteomes" id="UP000077266"/>
    </source>
</evidence>
<feature type="domain" description="F-box" evidence="1">
    <location>
        <begin position="5"/>
        <end position="61"/>
    </location>
</feature>
<gene>
    <name evidence="2" type="ORF">EXIGLDRAFT_773540</name>
</gene>
<dbReference type="Gene3D" id="3.80.10.10">
    <property type="entry name" value="Ribonuclease Inhibitor"/>
    <property type="match status" value="1"/>
</dbReference>
<protein>
    <recommendedName>
        <fullName evidence="1">F-box domain-containing protein</fullName>
    </recommendedName>
</protein>
<dbReference type="InParanoid" id="A0A165ERY6"/>
<reference evidence="2 3" key="1">
    <citation type="journal article" date="2016" name="Mol. Biol. Evol.">
        <title>Comparative Genomics of Early-Diverging Mushroom-Forming Fungi Provides Insights into the Origins of Lignocellulose Decay Capabilities.</title>
        <authorList>
            <person name="Nagy L.G."/>
            <person name="Riley R."/>
            <person name="Tritt A."/>
            <person name="Adam C."/>
            <person name="Daum C."/>
            <person name="Floudas D."/>
            <person name="Sun H."/>
            <person name="Yadav J.S."/>
            <person name="Pangilinan J."/>
            <person name="Larsson K.H."/>
            <person name="Matsuura K."/>
            <person name="Barry K."/>
            <person name="Labutti K."/>
            <person name="Kuo R."/>
            <person name="Ohm R.A."/>
            <person name="Bhattacharya S.S."/>
            <person name="Shirouzu T."/>
            <person name="Yoshinaga Y."/>
            <person name="Martin F.M."/>
            <person name="Grigoriev I.V."/>
            <person name="Hibbett D.S."/>
        </authorList>
    </citation>
    <scope>NUCLEOTIDE SEQUENCE [LARGE SCALE GENOMIC DNA]</scope>
    <source>
        <strain evidence="2 3">HHB12029</strain>
    </source>
</reference>
<dbReference type="InterPro" id="IPR032675">
    <property type="entry name" value="LRR_dom_sf"/>
</dbReference>
<organism evidence="2 3">
    <name type="scientific">Exidia glandulosa HHB12029</name>
    <dbReference type="NCBI Taxonomy" id="1314781"/>
    <lineage>
        <taxon>Eukaryota</taxon>
        <taxon>Fungi</taxon>
        <taxon>Dikarya</taxon>
        <taxon>Basidiomycota</taxon>
        <taxon>Agaricomycotina</taxon>
        <taxon>Agaricomycetes</taxon>
        <taxon>Auriculariales</taxon>
        <taxon>Exidiaceae</taxon>
        <taxon>Exidia</taxon>
    </lineage>
</organism>
<dbReference type="EMBL" id="KV426122">
    <property type="protein sequence ID" value="KZV87547.1"/>
    <property type="molecule type" value="Genomic_DNA"/>
</dbReference>
<dbReference type="PANTHER" id="PTHR16134:SF119">
    <property type="entry name" value="AT02038P-RELATED"/>
    <property type="match status" value="1"/>
</dbReference>
<dbReference type="OrthoDB" id="2269034at2759"/>
<sequence length="440" mass="49581">MVASIDDLPTELIAQIFVDALQPEQWHGTYLVYTLPPLLVVCRRWRDVAHDTPTLWRYIHLDLDLIADTASEARCRAFMDVFVLRAKGSVALSVFISEEDNPYQASIWLELRRLVGSVCWSFSLVAHEDETVGCAPQITACLDQVAPRLEVLHLEYQVNISEYAVWTLPRAPKLRELGWDTLTTIFRWPSDIETFPLLRTIRACVHAGDGHDDAAQVAEILRRCPHLVTLDLQLYHDFRATSPIRLEAESLRTLNIDGEALVSSMSTLRLPNLENARISSIPTGVLPTLFRGPLATVTRLDVGSSIDRGAGGTFARSLLDCPRLQHLRWINPDHETLAEFLEVMSKPLPSTDAWICPRLLSLTLLAIELQPSDTVVLKIWMFARSRTEPSLDSADDTFTGRLQRLESLAILPPYRPTPREYGWLTSTLEGLRLSTANAWT</sequence>
<dbReference type="Gene3D" id="1.20.1280.50">
    <property type="match status" value="1"/>
</dbReference>